<dbReference type="Proteomes" id="UP000092695">
    <property type="component" value="Chromosome"/>
</dbReference>
<dbReference type="GO" id="GO:0055085">
    <property type="term" value="P:transmembrane transport"/>
    <property type="evidence" value="ECO:0007669"/>
    <property type="project" value="InterPro"/>
</dbReference>
<dbReference type="GO" id="GO:0005886">
    <property type="term" value="C:plasma membrane"/>
    <property type="evidence" value="ECO:0007669"/>
    <property type="project" value="UniProtKB-SubCell"/>
</dbReference>
<feature type="transmembrane region" description="Helical" evidence="7">
    <location>
        <begin position="294"/>
        <end position="320"/>
    </location>
</feature>
<sequence>MKRSFITHPAVALLLAISLIPTSAGLAAALWFGLDTAALARVFATPGVGLSIASAVWTGSVATAIALLLAHVAVALAASGNWRHRLTTLVLPLLAMPHLAIGIGLALVLAPSGVLLRLFSPWATGFELPPDWLIVNDPAGISLIIGLVLKETCFLVMALAAALGQVPSARLQAQAVTLGYGPLKSWFTTVAPALQQQIRLPLAAVLVFGISNVEMAIPVGPALPPTFPVLLWRWFTDPEPAIHAQAYAGTLVLLAVSIAVIFAAHLLGRLVRRGLIRSASNGLRRTDENRVRQSFGTILTIGWTLGCLAIIAIGLRAVSGPWRFPTLMPANISLTTLQDLFGLTTGVGVTTLALAAATAIAGIALVLPAAERCRQSSTGRRRLGALLFLPLLLPQMTFLFGVQALLVRLNIDGTFIAVLWSHLVFALPYLWGILAPARAAIDPRYEQVAATLGVSATRSWLIVTAPLLTRSALIALALAFSVSVALYLPTLFAGAGRVATAATEAAAAAGSGNLRLAAAHAILLAVIPLTAFACAYLGAALLFRQRRGVPR</sequence>
<feature type="domain" description="ABC transmembrane type-1" evidence="8">
    <location>
        <begin position="348"/>
        <end position="535"/>
    </location>
</feature>
<dbReference type="STRING" id="1548547.BA177_17350"/>
<keyword evidence="10" id="KW-1185">Reference proteome</keyword>
<dbReference type="OrthoDB" id="7852521at2"/>
<feature type="transmembrane region" description="Helical" evidence="7">
    <location>
        <begin position="467"/>
        <end position="488"/>
    </location>
</feature>
<feature type="transmembrane region" description="Helical" evidence="7">
    <location>
        <begin position="52"/>
        <end position="77"/>
    </location>
</feature>
<dbReference type="AlphaFoldDB" id="A0A193LJT6"/>
<feature type="transmembrane region" description="Helical" evidence="7">
    <location>
        <begin position="521"/>
        <end position="543"/>
    </location>
</feature>
<feature type="transmembrane region" description="Helical" evidence="7">
    <location>
        <begin position="89"/>
        <end position="119"/>
    </location>
</feature>
<feature type="transmembrane region" description="Helical" evidence="7">
    <location>
        <begin position="244"/>
        <end position="267"/>
    </location>
</feature>
<keyword evidence="3" id="KW-1003">Cell membrane</keyword>
<dbReference type="PANTHER" id="PTHR30183:SF6">
    <property type="entry name" value="INNER MEMBRANE ABC TRANSPORTER PERMEASE PROTEIN YNJC"/>
    <property type="match status" value="1"/>
</dbReference>
<feature type="transmembrane region" description="Helical" evidence="7">
    <location>
        <begin position="387"/>
        <end position="407"/>
    </location>
</feature>
<evidence type="ECO:0000259" key="8">
    <source>
        <dbReference type="PROSITE" id="PS50928"/>
    </source>
</evidence>
<evidence type="ECO:0000313" key="9">
    <source>
        <dbReference type="EMBL" id="ANO52721.1"/>
    </source>
</evidence>
<dbReference type="EMBL" id="CP016268">
    <property type="protein sequence ID" value="ANO52721.1"/>
    <property type="molecule type" value="Genomic_DNA"/>
</dbReference>
<dbReference type="PANTHER" id="PTHR30183">
    <property type="entry name" value="MOLYBDENUM TRANSPORT SYSTEM PERMEASE PROTEIN MODB"/>
    <property type="match status" value="1"/>
</dbReference>
<dbReference type="InterPro" id="IPR000515">
    <property type="entry name" value="MetI-like"/>
</dbReference>
<evidence type="ECO:0000256" key="5">
    <source>
        <dbReference type="ARBA" id="ARBA00022989"/>
    </source>
</evidence>
<dbReference type="Gene3D" id="1.10.3720.10">
    <property type="entry name" value="MetI-like"/>
    <property type="match status" value="2"/>
</dbReference>
<keyword evidence="6 7" id="KW-0472">Membrane</keyword>
<keyword evidence="4 7" id="KW-0812">Transmembrane</keyword>
<name>A0A193LJT6_9GAMM</name>
<evidence type="ECO:0000256" key="7">
    <source>
        <dbReference type="SAM" id="Phobius"/>
    </source>
</evidence>
<comment type="subcellular location">
    <subcellularLocation>
        <location evidence="1">Cell membrane</location>
        <topology evidence="1">Multi-pass membrane protein</topology>
    </subcellularLocation>
</comment>
<proteinExistence type="predicted"/>
<dbReference type="RefSeq" id="WP_068618321.1">
    <property type="nucleotide sequence ID" value="NZ_CP016268.1"/>
</dbReference>
<evidence type="ECO:0000256" key="2">
    <source>
        <dbReference type="ARBA" id="ARBA00022448"/>
    </source>
</evidence>
<reference evidence="9 10" key="1">
    <citation type="submission" date="2016-06" db="EMBL/GenBank/DDBJ databases">
        <title>Complete genome sequence of a deep-branching marine Gamma Proteobacterium Woeseia oceani type strain XK5.</title>
        <authorList>
            <person name="Mu D."/>
            <person name="Du Z."/>
        </authorList>
    </citation>
    <scope>NUCLEOTIDE SEQUENCE [LARGE SCALE GENOMIC DNA]</scope>
    <source>
        <strain evidence="9 10">XK5</strain>
    </source>
</reference>
<feature type="transmembrane region" description="Helical" evidence="7">
    <location>
        <begin position="139"/>
        <end position="163"/>
    </location>
</feature>
<organism evidence="9 10">
    <name type="scientific">Woeseia oceani</name>
    <dbReference type="NCBI Taxonomy" id="1548547"/>
    <lineage>
        <taxon>Bacteria</taxon>
        <taxon>Pseudomonadati</taxon>
        <taxon>Pseudomonadota</taxon>
        <taxon>Gammaproteobacteria</taxon>
        <taxon>Woeseiales</taxon>
        <taxon>Woeseiaceae</taxon>
        <taxon>Woeseia</taxon>
    </lineage>
</organism>
<accession>A0A193LJT6</accession>
<evidence type="ECO:0000313" key="10">
    <source>
        <dbReference type="Proteomes" id="UP000092695"/>
    </source>
</evidence>
<evidence type="ECO:0000256" key="4">
    <source>
        <dbReference type="ARBA" id="ARBA00022692"/>
    </source>
</evidence>
<feature type="transmembrane region" description="Helical" evidence="7">
    <location>
        <begin position="202"/>
        <end position="224"/>
    </location>
</feature>
<dbReference type="KEGG" id="woc:BA177_17350"/>
<evidence type="ECO:0000256" key="1">
    <source>
        <dbReference type="ARBA" id="ARBA00004651"/>
    </source>
</evidence>
<feature type="transmembrane region" description="Helical" evidence="7">
    <location>
        <begin position="413"/>
        <end position="434"/>
    </location>
</feature>
<evidence type="ECO:0000256" key="6">
    <source>
        <dbReference type="ARBA" id="ARBA00023136"/>
    </source>
</evidence>
<protein>
    <recommendedName>
        <fullName evidence="8">ABC transmembrane type-1 domain-containing protein</fullName>
    </recommendedName>
</protein>
<keyword evidence="2" id="KW-0813">Transport</keyword>
<dbReference type="InterPro" id="IPR035906">
    <property type="entry name" value="MetI-like_sf"/>
</dbReference>
<feature type="transmembrane region" description="Helical" evidence="7">
    <location>
        <begin position="340"/>
        <end position="367"/>
    </location>
</feature>
<keyword evidence="5 7" id="KW-1133">Transmembrane helix</keyword>
<evidence type="ECO:0000256" key="3">
    <source>
        <dbReference type="ARBA" id="ARBA00022475"/>
    </source>
</evidence>
<gene>
    <name evidence="9" type="ORF">BA177_17350</name>
</gene>
<feature type="domain" description="ABC transmembrane type-1" evidence="8">
    <location>
        <begin position="52"/>
        <end position="264"/>
    </location>
</feature>
<dbReference type="SUPFAM" id="SSF161098">
    <property type="entry name" value="MetI-like"/>
    <property type="match status" value="2"/>
</dbReference>
<dbReference type="PROSITE" id="PS50928">
    <property type="entry name" value="ABC_TM1"/>
    <property type="match status" value="2"/>
</dbReference>